<proteinExistence type="predicted"/>
<dbReference type="AlphaFoldDB" id="A0A2S2N945"/>
<evidence type="ECO:0008006" key="3">
    <source>
        <dbReference type="Google" id="ProtNLM"/>
    </source>
</evidence>
<reference evidence="2" key="1">
    <citation type="submission" date="2018-04" db="EMBL/GenBank/DDBJ databases">
        <title>Transcriptome of Schizaphis graminum biotype I.</title>
        <authorList>
            <person name="Scully E.D."/>
            <person name="Geib S.M."/>
            <person name="Palmer N.A."/>
            <person name="Koch K."/>
            <person name="Bradshaw J."/>
            <person name="Heng-Moss T."/>
            <person name="Sarath G."/>
        </authorList>
    </citation>
    <scope>NUCLEOTIDE SEQUENCE</scope>
</reference>
<name>A0A2S2N945_SCHGA</name>
<feature type="region of interest" description="Disordered" evidence="1">
    <location>
        <begin position="97"/>
        <end position="149"/>
    </location>
</feature>
<organism evidence="2">
    <name type="scientific">Schizaphis graminum</name>
    <name type="common">Green bug aphid</name>
    <dbReference type="NCBI Taxonomy" id="13262"/>
    <lineage>
        <taxon>Eukaryota</taxon>
        <taxon>Metazoa</taxon>
        <taxon>Ecdysozoa</taxon>
        <taxon>Arthropoda</taxon>
        <taxon>Hexapoda</taxon>
        <taxon>Insecta</taxon>
        <taxon>Pterygota</taxon>
        <taxon>Neoptera</taxon>
        <taxon>Paraneoptera</taxon>
        <taxon>Hemiptera</taxon>
        <taxon>Sternorrhyncha</taxon>
        <taxon>Aphidomorpha</taxon>
        <taxon>Aphidoidea</taxon>
        <taxon>Aphididae</taxon>
        <taxon>Aphidini</taxon>
        <taxon>Schizaphis</taxon>
    </lineage>
</organism>
<accession>A0A2S2N945</accession>
<feature type="compositionally biased region" description="Basic and acidic residues" evidence="1">
    <location>
        <begin position="115"/>
        <end position="129"/>
    </location>
</feature>
<protein>
    <recommendedName>
        <fullName evidence="3">Gametocyte-specific factor 1</fullName>
    </recommendedName>
</protein>
<evidence type="ECO:0000313" key="2">
    <source>
        <dbReference type="EMBL" id="MBY13731.1"/>
    </source>
</evidence>
<gene>
    <name evidence="2" type="ORF">g.11172</name>
</gene>
<dbReference type="EMBL" id="GGMR01001112">
    <property type="protein sequence ID" value="MBY13731.1"/>
    <property type="molecule type" value="Transcribed_RNA"/>
</dbReference>
<evidence type="ECO:0000256" key="1">
    <source>
        <dbReference type="SAM" id="MobiDB-lite"/>
    </source>
</evidence>
<sequence length="149" mass="17159">MPYKTLLLHIKRCPNKKKGQEICPFNFHHIVDEQFIEEHKRQCRDLSKYEKKASNNDRVNKFEYVECPDSIESTWDDEDYGIVQSVQRTSPEVTCHSLPTAITGTTPATLPPRYEGTEKASRSGREPPQGRKNRRGSRGNTLVEGRQGR</sequence>